<dbReference type="Proteomes" id="UP000092741">
    <property type="component" value="Chromosome 2"/>
</dbReference>
<proteinExistence type="predicted"/>
<gene>
    <name evidence="3" type="ORF">BA890_17225</name>
</gene>
<dbReference type="AlphaFoldDB" id="A0AAN0Y5D3"/>
<dbReference type="GeneID" id="70915466"/>
<dbReference type="InterPro" id="IPR001647">
    <property type="entry name" value="HTH_TetR"/>
</dbReference>
<evidence type="ECO:0000313" key="4">
    <source>
        <dbReference type="Proteomes" id="UP000092741"/>
    </source>
</evidence>
<dbReference type="KEGG" id="vna:PN96_21730"/>
<organism evidence="3 4">
    <name type="scientific">Vibrio natriegens NBRC 15636 = ATCC 14048 = DSM 759</name>
    <dbReference type="NCBI Taxonomy" id="1219067"/>
    <lineage>
        <taxon>Bacteria</taxon>
        <taxon>Pseudomonadati</taxon>
        <taxon>Pseudomonadota</taxon>
        <taxon>Gammaproteobacteria</taxon>
        <taxon>Vibrionales</taxon>
        <taxon>Vibrionaceae</taxon>
        <taxon>Vibrio</taxon>
    </lineage>
</organism>
<keyword evidence="1" id="KW-0238">DNA-binding</keyword>
<feature type="domain" description="HTH tetR-type" evidence="2">
    <location>
        <begin position="42"/>
        <end position="80"/>
    </location>
</feature>
<dbReference type="InterPro" id="IPR009057">
    <property type="entry name" value="Homeodomain-like_sf"/>
</dbReference>
<dbReference type="EMBL" id="CP016346">
    <property type="protein sequence ID" value="ANQ14488.1"/>
    <property type="molecule type" value="Genomic_DNA"/>
</dbReference>
<dbReference type="GO" id="GO:0003677">
    <property type="term" value="F:DNA binding"/>
    <property type="evidence" value="ECO:0007669"/>
    <property type="project" value="UniProtKB-KW"/>
</dbReference>
<dbReference type="SUPFAM" id="SSF46689">
    <property type="entry name" value="Homeodomain-like"/>
    <property type="match status" value="1"/>
</dbReference>
<dbReference type="Pfam" id="PF00440">
    <property type="entry name" value="TetR_N"/>
    <property type="match status" value="1"/>
</dbReference>
<evidence type="ECO:0000259" key="2">
    <source>
        <dbReference type="Pfam" id="PF00440"/>
    </source>
</evidence>
<keyword evidence="4" id="KW-1185">Reference proteome</keyword>
<evidence type="ECO:0000313" key="3">
    <source>
        <dbReference type="EMBL" id="ANQ14488.1"/>
    </source>
</evidence>
<accession>A0AAN0Y5D3</accession>
<protein>
    <submittedName>
        <fullName evidence="3">AcrR family transcriptional regulator</fullName>
    </submittedName>
</protein>
<dbReference type="RefSeq" id="WP_020336065.1">
    <property type="nucleotide sequence ID" value="NZ_ATFJ01000039.1"/>
</dbReference>
<reference evidence="3 4" key="1">
    <citation type="submission" date="2016-07" db="EMBL/GenBank/DDBJ databases">
        <title>Developing Vibrio natriegens as a novel, fast-growing host for biotechnology.</title>
        <authorList>
            <person name="Weinstock M.T."/>
            <person name="Hesek E.D."/>
            <person name="Wilson C.M."/>
            <person name="Gibson D.G."/>
        </authorList>
    </citation>
    <scope>NUCLEOTIDE SEQUENCE [LARGE SCALE GENOMIC DNA]</scope>
    <source>
        <strain evidence="3 4">ATCC 14048</strain>
    </source>
</reference>
<evidence type="ECO:0000256" key="1">
    <source>
        <dbReference type="ARBA" id="ARBA00023125"/>
    </source>
</evidence>
<dbReference type="Gene3D" id="1.10.357.10">
    <property type="entry name" value="Tetracycline Repressor, domain 2"/>
    <property type="match status" value="1"/>
</dbReference>
<name>A0AAN0Y5D3_VIBNA</name>
<sequence>MGLPKEVLSARDQIAEHLAQFDWSSLTNGKRNVLQTFLTIASAQGYAAVTMRSLAKALNIKAPSIYSHFPDGKDDIVAECLRWHYYNFGIAMLDVIDTIDDTEQLFNKMVNVHFTRQVTIPESELWDMLVASDRAGQFLRSDIREEIYHWLGLCENLYLAVAKSLNATDVDTSVKLLLNILDGDTSWCKWDGTTVHLDKLNQEMLDASKRLLAIK</sequence>